<organism evidence="2">
    <name type="scientific">bioreactor metagenome</name>
    <dbReference type="NCBI Taxonomy" id="1076179"/>
    <lineage>
        <taxon>unclassified sequences</taxon>
        <taxon>metagenomes</taxon>
        <taxon>ecological metagenomes</taxon>
    </lineage>
</organism>
<dbReference type="InterPro" id="IPR025970">
    <property type="entry name" value="SusE"/>
</dbReference>
<dbReference type="Gene3D" id="2.60.40.3620">
    <property type="match status" value="2"/>
</dbReference>
<proteinExistence type="predicted"/>
<dbReference type="CDD" id="cd12956">
    <property type="entry name" value="CBM_SusE-F_like"/>
    <property type="match status" value="1"/>
</dbReference>
<reference evidence="2" key="1">
    <citation type="submission" date="2019-08" db="EMBL/GenBank/DDBJ databases">
        <authorList>
            <person name="Kucharzyk K."/>
            <person name="Murdoch R.W."/>
            <person name="Higgins S."/>
            <person name="Loffler F."/>
        </authorList>
    </citation>
    <scope>NUCLEOTIDE SEQUENCE</scope>
</reference>
<evidence type="ECO:0000313" key="2">
    <source>
        <dbReference type="EMBL" id="MPM72321.1"/>
    </source>
</evidence>
<dbReference type="Pfam" id="PF14292">
    <property type="entry name" value="SusE"/>
    <property type="match status" value="1"/>
</dbReference>
<accession>A0A645C5R9</accession>
<dbReference type="AlphaFoldDB" id="A0A645C5R9"/>
<gene>
    <name evidence="2" type="ORF">SDC9_119294</name>
</gene>
<protein>
    <recommendedName>
        <fullName evidence="1">SusE outer membrane protein domain-containing protein</fullName>
    </recommendedName>
</protein>
<dbReference type="PROSITE" id="PS51257">
    <property type="entry name" value="PROKAR_LIPOPROTEIN"/>
    <property type="match status" value="1"/>
</dbReference>
<name>A0A645C5R9_9ZZZZ</name>
<feature type="domain" description="SusE outer membrane protein" evidence="1">
    <location>
        <begin position="23"/>
        <end position="128"/>
    </location>
</feature>
<dbReference type="EMBL" id="VSSQ01024676">
    <property type="protein sequence ID" value="MPM72321.1"/>
    <property type="molecule type" value="Genomic_DNA"/>
</dbReference>
<sequence>MKILKYTLSILLVLAAFVSCTKDETRIVFDPANVVASTITVPQAIVLNETTKGENLPAFTWTAAQFGYDAAVTYVVELGLQGTNFSKVRVLGSVNTNRLIIKQSDLQAALDFLGAPLGQQQAVEMRVKASIVDQIAPTVSQVINFNVTTYMPAEKEYAKVWIVGDYCGWNHGNSQFLYDIAGDGKYFEGWVMFDGKAQNGFKITYTGGWNGDDIGTNATAVVNNKIKVEPGGNIGLFNGILMYLKLDNRDQSNRTLELINSLTRIGIVGSATPNQWGSPDIEMTFNPATRVFEKKNVTLAAGEIKFRANDTWDISWGTYDASAGKNPNQLTTANGKNITVAAGTYDITLNLNKVDPTFEVKPVNQ</sequence>
<comment type="caution">
    <text evidence="2">The sequence shown here is derived from an EMBL/GenBank/DDBJ whole genome shotgun (WGS) entry which is preliminary data.</text>
</comment>
<evidence type="ECO:0000259" key="1">
    <source>
        <dbReference type="Pfam" id="PF14292"/>
    </source>
</evidence>